<dbReference type="PROSITE" id="PS00194">
    <property type="entry name" value="THIOREDOXIN_1"/>
    <property type="match status" value="1"/>
</dbReference>
<accession>A0AAW1UB93</accession>
<evidence type="ECO:0000256" key="1">
    <source>
        <dbReference type="ARBA" id="ARBA00001974"/>
    </source>
</evidence>
<evidence type="ECO:0000256" key="4">
    <source>
        <dbReference type="ARBA" id="ARBA00022729"/>
    </source>
</evidence>
<dbReference type="InterPro" id="IPR017937">
    <property type="entry name" value="Thioredoxin_CS"/>
</dbReference>
<evidence type="ECO:0000256" key="2">
    <source>
        <dbReference type="ARBA" id="ARBA00006041"/>
    </source>
</evidence>
<protein>
    <recommendedName>
        <fullName evidence="10">Sulfhydryl oxidase</fullName>
        <ecNumber evidence="10">1.8.3.2</ecNumber>
    </recommendedName>
</protein>
<dbReference type="GO" id="GO:0003756">
    <property type="term" value="F:protein disulfide isomerase activity"/>
    <property type="evidence" value="ECO:0007669"/>
    <property type="project" value="TreeGrafter"/>
</dbReference>
<dbReference type="AlphaFoldDB" id="A0AAW1UB93"/>
<comment type="similarity">
    <text evidence="2">Belongs to the quiescin-sulfhydryl oxidase (QSOX) family.</text>
</comment>
<evidence type="ECO:0000256" key="9">
    <source>
        <dbReference type="ARBA" id="ARBA00048864"/>
    </source>
</evidence>
<dbReference type="EC" id="1.8.3.2" evidence="10"/>
<organism evidence="14 15">
    <name type="scientific">Henosepilachna vigintioctopunctata</name>
    <dbReference type="NCBI Taxonomy" id="420089"/>
    <lineage>
        <taxon>Eukaryota</taxon>
        <taxon>Metazoa</taxon>
        <taxon>Ecdysozoa</taxon>
        <taxon>Arthropoda</taxon>
        <taxon>Hexapoda</taxon>
        <taxon>Insecta</taxon>
        <taxon>Pterygota</taxon>
        <taxon>Neoptera</taxon>
        <taxon>Endopterygota</taxon>
        <taxon>Coleoptera</taxon>
        <taxon>Polyphaga</taxon>
        <taxon>Cucujiformia</taxon>
        <taxon>Coccinelloidea</taxon>
        <taxon>Coccinellidae</taxon>
        <taxon>Epilachninae</taxon>
        <taxon>Epilachnini</taxon>
        <taxon>Henosepilachna</taxon>
    </lineage>
</organism>
<keyword evidence="10" id="KW-0472">Membrane</keyword>
<keyword evidence="3 10" id="KW-0285">Flavoprotein</keyword>
<evidence type="ECO:0000256" key="3">
    <source>
        <dbReference type="ARBA" id="ARBA00022630"/>
    </source>
</evidence>
<dbReference type="InterPro" id="IPR017905">
    <property type="entry name" value="ERV/ALR_sulphydryl_oxidase"/>
</dbReference>
<dbReference type="Gene3D" id="3.40.30.10">
    <property type="entry name" value="Glutaredoxin"/>
    <property type="match status" value="2"/>
</dbReference>
<feature type="signal peptide" evidence="11">
    <location>
        <begin position="1"/>
        <end position="24"/>
    </location>
</feature>
<keyword evidence="5 10" id="KW-0274">FAD</keyword>
<dbReference type="InterPro" id="IPR039798">
    <property type="entry name" value="Sulfhydryl_oxidase"/>
</dbReference>
<keyword evidence="4 11" id="KW-0732">Signal</keyword>
<dbReference type="GO" id="GO:0006457">
    <property type="term" value="P:protein folding"/>
    <property type="evidence" value="ECO:0007669"/>
    <property type="project" value="TreeGrafter"/>
</dbReference>
<comment type="catalytic activity">
    <reaction evidence="9 10">
        <text>2 R'C(R)SH + O2 = R'C(R)S-S(R)CR' + H2O2</text>
        <dbReference type="Rhea" id="RHEA:17357"/>
        <dbReference type="ChEBI" id="CHEBI:15379"/>
        <dbReference type="ChEBI" id="CHEBI:16240"/>
        <dbReference type="ChEBI" id="CHEBI:16520"/>
        <dbReference type="ChEBI" id="CHEBI:17412"/>
        <dbReference type="EC" id="1.8.3.2"/>
    </reaction>
</comment>
<feature type="domain" description="Thioredoxin" evidence="13">
    <location>
        <begin position="33"/>
        <end position="186"/>
    </location>
</feature>
<dbReference type="GO" id="GO:0016971">
    <property type="term" value="F:flavin-dependent sulfhydryl oxidase activity"/>
    <property type="evidence" value="ECO:0007669"/>
    <property type="project" value="InterPro"/>
</dbReference>
<keyword evidence="7" id="KW-1015">Disulfide bond</keyword>
<dbReference type="InterPro" id="IPR040986">
    <property type="entry name" value="QSOX_FAD-bd_dom"/>
</dbReference>
<evidence type="ECO:0000256" key="5">
    <source>
        <dbReference type="ARBA" id="ARBA00022827"/>
    </source>
</evidence>
<dbReference type="Pfam" id="PF00085">
    <property type="entry name" value="Thioredoxin"/>
    <property type="match status" value="1"/>
</dbReference>
<dbReference type="InterPro" id="IPR036249">
    <property type="entry name" value="Thioredoxin-like_sf"/>
</dbReference>
<evidence type="ECO:0000256" key="8">
    <source>
        <dbReference type="ARBA" id="ARBA00023180"/>
    </source>
</evidence>
<feature type="domain" description="ERV/ALR sulfhydryl oxidase" evidence="12">
    <location>
        <begin position="425"/>
        <end position="530"/>
    </location>
</feature>
<feature type="chain" id="PRO_5043385334" description="Sulfhydryl oxidase" evidence="11">
    <location>
        <begin position="25"/>
        <end position="634"/>
    </location>
</feature>
<gene>
    <name evidence="14" type="ORF">WA026_020125</name>
</gene>
<sequence length="634" mass="73083">MSVLLIQCIHMFLLLISFSSNTFSVPLEQIGHQQNSELVPQGLYNASDMVEVLTVNNFNRKIYGSNRSWLVEFYNTWCGHCQRYAPTYKAVANYFKNCKDIFIVAAVDCSNDINQQLCRNFEIMGYPTLRYFHENYVEGPGNLGLNVLRDGAENVDGNIKIVLNTLQLEQKNNRAKMLPYLHAYEHSDISKIFDKAKQEVQFAFLVLEDDDTMLGIEAALTFHKVPNIFITYSQKSNNVLARSLNFNEFPSLIIIRGGATKPVVEESFQKIHNVKEYIINFLKRKDINVDTYLSYNEKDLKNVQDNNKTKTLIEQDIIKKVKAMGDVVFQMDLETTLRFLLGREVSRNKVIEGEKLLALRDLLKVLTKYFPLSKKGILFLNDLSSKLTNTDSIRGAEISVLIKNSEREGQLIWSSPKQWLGCKGSTAGHRGYPCGVWTMFHYLTVNAADYNKGRRQVNPKEILMAMHGYIKNFFGCAECSQHFQKMAAERKIEQVSSLNESVLWLWKAHNEVNERLAGDLTEDPAYPKRQFPTVERCPPCRYNNGSWNENEVEKYIKHMYSSINIRYMSSDTKILHMGLEDSSYNSSRVLDSIDSSMLLILYFSSFLLLIILVRMFLKRGYRKKPYVHDLLGKV</sequence>
<evidence type="ECO:0000256" key="10">
    <source>
        <dbReference type="RuleBase" id="RU371123"/>
    </source>
</evidence>
<proteinExistence type="inferred from homology"/>
<dbReference type="PANTHER" id="PTHR22897:SF8">
    <property type="entry name" value="SULFHYDRYL OXIDASE"/>
    <property type="match status" value="1"/>
</dbReference>
<dbReference type="GO" id="GO:0005615">
    <property type="term" value="C:extracellular space"/>
    <property type="evidence" value="ECO:0007669"/>
    <property type="project" value="TreeGrafter"/>
</dbReference>
<keyword evidence="6 10" id="KW-0560">Oxidoreductase</keyword>
<dbReference type="GO" id="GO:0000139">
    <property type="term" value="C:Golgi membrane"/>
    <property type="evidence" value="ECO:0007669"/>
    <property type="project" value="TreeGrafter"/>
</dbReference>
<keyword evidence="10" id="KW-1133">Transmembrane helix</keyword>
<dbReference type="PROSITE" id="PS51324">
    <property type="entry name" value="ERV_ALR"/>
    <property type="match status" value="1"/>
</dbReference>
<evidence type="ECO:0000313" key="14">
    <source>
        <dbReference type="EMBL" id="KAK9877899.1"/>
    </source>
</evidence>
<evidence type="ECO:0000259" key="12">
    <source>
        <dbReference type="PROSITE" id="PS51324"/>
    </source>
</evidence>
<evidence type="ECO:0000313" key="15">
    <source>
        <dbReference type="Proteomes" id="UP001431783"/>
    </source>
</evidence>
<dbReference type="PANTHER" id="PTHR22897">
    <property type="entry name" value="QUIESCIN Q6-RELATED SULFHYDRYL OXIDASE"/>
    <property type="match status" value="1"/>
</dbReference>
<dbReference type="InterPro" id="IPR042568">
    <property type="entry name" value="QSOX_FAD-bd_sf"/>
</dbReference>
<dbReference type="InterPro" id="IPR036774">
    <property type="entry name" value="ERV/ALR_sulphydryl_oxid_sf"/>
</dbReference>
<name>A0AAW1UB93_9CUCU</name>
<keyword evidence="8" id="KW-0325">Glycoprotein</keyword>
<dbReference type="FunFam" id="1.20.120.310:FF:000001">
    <property type="entry name" value="Sulfhydryl oxidase"/>
    <property type="match status" value="1"/>
</dbReference>
<evidence type="ECO:0000256" key="7">
    <source>
        <dbReference type="ARBA" id="ARBA00023157"/>
    </source>
</evidence>
<evidence type="ECO:0000256" key="11">
    <source>
        <dbReference type="SAM" id="SignalP"/>
    </source>
</evidence>
<evidence type="ECO:0000256" key="6">
    <source>
        <dbReference type="ARBA" id="ARBA00023002"/>
    </source>
</evidence>
<keyword evidence="15" id="KW-1185">Reference proteome</keyword>
<dbReference type="Pfam" id="PF04777">
    <property type="entry name" value="Evr1_Alr"/>
    <property type="match status" value="1"/>
</dbReference>
<dbReference type="Proteomes" id="UP001431783">
    <property type="component" value="Unassembled WGS sequence"/>
</dbReference>
<keyword evidence="10" id="KW-0812">Transmembrane</keyword>
<dbReference type="Gene3D" id="1.20.120.1960">
    <property type="entry name" value="QSOX sulfhydryl oxidase domain"/>
    <property type="match status" value="1"/>
</dbReference>
<dbReference type="FunFam" id="1.20.120.1960:FF:000001">
    <property type="entry name" value="Sulfhydryl oxidase"/>
    <property type="match status" value="1"/>
</dbReference>
<comment type="cofactor">
    <cofactor evidence="1 10">
        <name>FAD</name>
        <dbReference type="ChEBI" id="CHEBI:57692"/>
    </cofactor>
</comment>
<dbReference type="CDD" id="cd02992">
    <property type="entry name" value="PDI_a_QSOX"/>
    <property type="match status" value="1"/>
</dbReference>
<dbReference type="EMBL" id="JARQZJ010000044">
    <property type="protein sequence ID" value="KAK9877899.1"/>
    <property type="molecule type" value="Genomic_DNA"/>
</dbReference>
<evidence type="ECO:0000259" key="13">
    <source>
        <dbReference type="PROSITE" id="PS51352"/>
    </source>
</evidence>
<dbReference type="SUPFAM" id="SSF69000">
    <property type="entry name" value="FAD-dependent thiol oxidase"/>
    <property type="match status" value="1"/>
</dbReference>
<dbReference type="Pfam" id="PF18371">
    <property type="entry name" value="FAD_SOX"/>
    <property type="match status" value="1"/>
</dbReference>
<reference evidence="14 15" key="1">
    <citation type="submission" date="2023-03" db="EMBL/GenBank/DDBJ databases">
        <title>Genome insight into feeding habits of ladybird beetles.</title>
        <authorList>
            <person name="Li H.-S."/>
            <person name="Huang Y.-H."/>
            <person name="Pang H."/>
        </authorList>
    </citation>
    <scope>NUCLEOTIDE SEQUENCE [LARGE SCALE GENOMIC DNA]</scope>
    <source>
        <strain evidence="14">SYSU_2023b</strain>
        <tissue evidence="14">Whole body</tissue>
    </source>
</reference>
<feature type="transmembrane region" description="Helical" evidence="10">
    <location>
        <begin position="597"/>
        <end position="617"/>
    </location>
</feature>
<dbReference type="PROSITE" id="PS51352">
    <property type="entry name" value="THIOREDOXIN_2"/>
    <property type="match status" value="1"/>
</dbReference>
<dbReference type="Gene3D" id="1.20.120.310">
    <property type="entry name" value="ERV/ALR sulfhydryl oxidase domain"/>
    <property type="match status" value="1"/>
</dbReference>
<comment type="caution">
    <text evidence="14">The sequence shown here is derived from an EMBL/GenBank/DDBJ whole genome shotgun (WGS) entry which is preliminary data.</text>
</comment>
<dbReference type="InterPro" id="IPR013766">
    <property type="entry name" value="Thioredoxin_domain"/>
</dbReference>
<dbReference type="SUPFAM" id="SSF52833">
    <property type="entry name" value="Thioredoxin-like"/>
    <property type="match status" value="1"/>
</dbReference>